<evidence type="ECO:0000313" key="11">
    <source>
        <dbReference type="Proteomes" id="UP000219193"/>
    </source>
</evidence>
<dbReference type="InterPro" id="IPR036188">
    <property type="entry name" value="FAD/NAD-bd_sf"/>
</dbReference>
<dbReference type="PANTHER" id="PTHR43014:SF2">
    <property type="entry name" value="MERCURIC REDUCTASE"/>
    <property type="match status" value="1"/>
</dbReference>
<dbReference type="PRINTS" id="PR00368">
    <property type="entry name" value="FADPNR"/>
</dbReference>
<dbReference type="GO" id="GO:0050660">
    <property type="term" value="F:flavin adenine dinucleotide binding"/>
    <property type="evidence" value="ECO:0007669"/>
    <property type="project" value="TreeGrafter"/>
</dbReference>
<feature type="disulfide bond" description="Redox-active" evidence="7">
    <location>
        <begin position="41"/>
        <end position="46"/>
    </location>
</feature>
<dbReference type="Gene3D" id="3.30.390.30">
    <property type="match status" value="1"/>
</dbReference>
<dbReference type="Pfam" id="PF02852">
    <property type="entry name" value="Pyr_redox_dim"/>
    <property type="match status" value="1"/>
</dbReference>
<keyword evidence="10" id="KW-0670">Pyruvate</keyword>
<feature type="binding site" evidence="6">
    <location>
        <position position="50"/>
    </location>
    <ligand>
        <name>FAD</name>
        <dbReference type="ChEBI" id="CHEBI:57692"/>
    </ligand>
</feature>
<dbReference type="PANTHER" id="PTHR43014">
    <property type="entry name" value="MERCURIC REDUCTASE"/>
    <property type="match status" value="1"/>
</dbReference>
<dbReference type="FunFam" id="3.30.390.30:FF:000001">
    <property type="entry name" value="Dihydrolipoyl dehydrogenase"/>
    <property type="match status" value="1"/>
</dbReference>
<feature type="binding site" evidence="6">
    <location>
        <position position="305"/>
    </location>
    <ligand>
        <name>NAD(+)</name>
        <dbReference type="ChEBI" id="CHEBI:57540"/>
    </ligand>
</feature>
<dbReference type="PRINTS" id="PR00411">
    <property type="entry name" value="PNDRDTASEI"/>
</dbReference>
<dbReference type="GO" id="GO:0003955">
    <property type="term" value="F:NAD(P)H dehydrogenase (quinone) activity"/>
    <property type="evidence" value="ECO:0007669"/>
    <property type="project" value="TreeGrafter"/>
</dbReference>
<evidence type="ECO:0000313" key="10">
    <source>
        <dbReference type="EMBL" id="SOC78868.1"/>
    </source>
</evidence>
<protein>
    <submittedName>
        <fullName evidence="10">Pyruvate/2-oxoglutarate dehydrogenase complex, dihydrolipoamide dehydrogenase (E3) component</fullName>
    </submittedName>
</protein>
<dbReference type="SUPFAM" id="SSF55424">
    <property type="entry name" value="FAD/NAD-linked reductases, dimerisation (C-terminal) domain"/>
    <property type="match status" value="1"/>
</dbReference>
<feature type="binding site" evidence="6">
    <location>
        <position position="264"/>
    </location>
    <ligand>
        <name>NAD(+)</name>
        <dbReference type="ChEBI" id="CHEBI:57540"/>
    </ligand>
</feature>
<feature type="domain" description="Pyridine nucleotide-disulphide oxidoreductase dimerisation" evidence="8">
    <location>
        <begin position="343"/>
        <end position="448"/>
    </location>
</feature>
<keyword evidence="2" id="KW-0285">Flavoprotein</keyword>
<dbReference type="InterPro" id="IPR016156">
    <property type="entry name" value="FAD/NAD-linked_Rdtase_dimer_sf"/>
</dbReference>
<gene>
    <name evidence="10" type="ORF">SAMN06296241_0387</name>
</gene>
<comment type="cofactor">
    <cofactor evidence="6">
        <name>FAD</name>
        <dbReference type="ChEBI" id="CHEBI:57692"/>
    </cofactor>
    <text evidence="6">Binds 1 FAD per subunit.</text>
</comment>
<evidence type="ECO:0000256" key="5">
    <source>
        <dbReference type="PIRSR" id="PIRSR000350-2"/>
    </source>
</evidence>
<reference evidence="11" key="1">
    <citation type="submission" date="2017-09" db="EMBL/GenBank/DDBJ databases">
        <authorList>
            <person name="Varghese N."/>
            <person name="Submissions S."/>
        </authorList>
    </citation>
    <scope>NUCLEOTIDE SEQUENCE [LARGE SCALE GENOMIC DNA]</scope>
    <source>
        <strain evidence="11">CGMCC 1.12641</strain>
    </source>
</reference>
<feature type="active site" description="Proton acceptor" evidence="5">
    <location>
        <position position="438"/>
    </location>
</feature>
<dbReference type="InterPro" id="IPR001100">
    <property type="entry name" value="Pyr_nuc-diS_OxRdtase"/>
</dbReference>
<evidence type="ECO:0000256" key="7">
    <source>
        <dbReference type="PIRSR" id="PIRSR000350-4"/>
    </source>
</evidence>
<keyword evidence="4" id="KW-0560">Oxidoreductase</keyword>
<evidence type="ECO:0000256" key="3">
    <source>
        <dbReference type="ARBA" id="ARBA00022827"/>
    </source>
</evidence>
<feature type="domain" description="FAD/NAD(P)-binding" evidence="9">
    <location>
        <begin position="5"/>
        <end position="317"/>
    </location>
</feature>
<proteinExistence type="inferred from homology"/>
<dbReference type="AlphaFoldDB" id="A0A285X0N9"/>
<keyword evidence="11" id="KW-1185">Reference proteome</keyword>
<evidence type="ECO:0000256" key="6">
    <source>
        <dbReference type="PIRSR" id="PIRSR000350-3"/>
    </source>
</evidence>
<organism evidence="10 11">
    <name type="scientific">Salinimicrobium sediminis</name>
    <dbReference type="NCBI Taxonomy" id="1343891"/>
    <lineage>
        <taxon>Bacteria</taxon>
        <taxon>Pseudomonadati</taxon>
        <taxon>Bacteroidota</taxon>
        <taxon>Flavobacteriia</taxon>
        <taxon>Flavobacteriales</taxon>
        <taxon>Flavobacteriaceae</taxon>
        <taxon>Salinimicrobium</taxon>
    </lineage>
</organism>
<dbReference type="InterPro" id="IPR004099">
    <property type="entry name" value="Pyr_nucl-diS_OxRdtase_dimer"/>
</dbReference>
<sequence>MRKFDAIIIGTGQAGPPLATSLAGKGQKVAIIEKSDLGGTCVNTGCTPTKAYVASARRAFVARNSEEHGIYIEGDVQIDLKKIKARKDKLVSESHQGLEKMLQGEKNISLIRGKATFLDDHSIEVNGENFFAEKIFINVGGRPRVPEEFKTVDYLTNRTMLELEEIPEELVIVGGGYVSLEFAQMFSRFGSKVTILERGDQLMKKEDDDIAEAVTEIIKNSGIKVLLNSNCIKAEKESGRIAVIYNCEEGSKKIMTSHLLLAVGRVPNTDDLGLEKTGVELDESGFIKVNDGLQTSVSHIWALGDCNREGAFTHTAYNDFQIVNSQLFEERKRKLSDRHLCYAAYIDPPLARVGLNEKQIRKKGIKAKVAEMPMSQIARAKEKGETFGKLKIFIDAETDKILGATFLGTGADEFIHTVLDQLYAGASYQVIRDAVHIHPTVSELIPTMLENLKDPVENRT</sequence>
<dbReference type="InterPro" id="IPR023753">
    <property type="entry name" value="FAD/NAD-binding_dom"/>
</dbReference>
<dbReference type="Gene3D" id="3.50.50.60">
    <property type="entry name" value="FAD/NAD(P)-binding domain"/>
    <property type="match status" value="2"/>
</dbReference>
<evidence type="ECO:0000256" key="4">
    <source>
        <dbReference type="ARBA" id="ARBA00023002"/>
    </source>
</evidence>
<keyword evidence="6" id="KW-0520">NAD</keyword>
<evidence type="ECO:0000259" key="9">
    <source>
        <dbReference type="Pfam" id="PF07992"/>
    </source>
</evidence>
<evidence type="ECO:0000256" key="1">
    <source>
        <dbReference type="ARBA" id="ARBA00007532"/>
    </source>
</evidence>
<dbReference type="RefSeq" id="WP_097054657.1">
    <property type="nucleotide sequence ID" value="NZ_OCMF01000001.1"/>
</dbReference>
<evidence type="ECO:0000259" key="8">
    <source>
        <dbReference type="Pfam" id="PF02852"/>
    </source>
</evidence>
<dbReference type="Proteomes" id="UP000219193">
    <property type="component" value="Unassembled WGS sequence"/>
</dbReference>
<keyword evidence="6" id="KW-0547">Nucleotide-binding</keyword>
<feature type="binding site" evidence="6">
    <location>
        <position position="197"/>
    </location>
    <ligand>
        <name>NAD(+)</name>
        <dbReference type="ChEBI" id="CHEBI:57540"/>
    </ligand>
</feature>
<dbReference type="PIRSF" id="PIRSF000350">
    <property type="entry name" value="Mercury_reductase_MerA"/>
    <property type="match status" value="1"/>
</dbReference>
<name>A0A285X0N9_9FLAO</name>
<evidence type="ECO:0000256" key="2">
    <source>
        <dbReference type="ARBA" id="ARBA00022630"/>
    </source>
</evidence>
<dbReference type="EMBL" id="OCMF01000001">
    <property type="protein sequence ID" value="SOC78868.1"/>
    <property type="molecule type" value="Genomic_DNA"/>
</dbReference>
<dbReference type="Pfam" id="PF07992">
    <property type="entry name" value="Pyr_redox_2"/>
    <property type="match status" value="1"/>
</dbReference>
<feature type="binding site" evidence="6">
    <location>
        <begin position="174"/>
        <end position="181"/>
    </location>
    <ligand>
        <name>NAD(+)</name>
        <dbReference type="ChEBI" id="CHEBI:57540"/>
    </ligand>
</feature>
<dbReference type="NCBIfam" id="NF004992">
    <property type="entry name" value="PRK06370.1-4"/>
    <property type="match status" value="1"/>
</dbReference>
<comment type="similarity">
    <text evidence="1">Belongs to the class-I pyridine nucleotide-disulfide oxidoreductase family.</text>
</comment>
<keyword evidence="3 6" id="KW-0274">FAD</keyword>
<accession>A0A285X0N9</accession>
<dbReference type="OrthoDB" id="9800167at2"/>
<dbReference type="SUPFAM" id="SSF51905">
    <property type="entry name" value="FAD/NAD(P)-binding domain"/>
    <property type="match status" value="1"/>
</dbReference>